<dbReference type="Pfam" id="PF01764">
    <property type="entry name" value="Lipase_3"/>
    <property type="match status" value="1"/>
</dbReference>
<evidence type="ECO:0000256" key="3">
    <source>
        <dbReference type="PROSITE-ProRule" id="PRU00125"/>
    </source>
</evidence>
<dbReference type="Proteomes" id="UP000785679">
    <property type="component" value="Unassembled WGS sequence"/>
</dbReference>
<dbReference type="OrthoDB" id="302078at2759"/>
<keyword evidence="3" id="KW-0440">LIM domain</keyword>
<sequence length="993" mass="113117">MNQDSIEDIDIGFLINPQLNSKEPKKGEAKQISVVKLKPFNALEEKELPQPPEPVLPVMDQWSCLLAVLSELAYAAEKRDEEGLNTRQKINQALAQCAQRFPGLAKELSEYEIELSNIDMFCLVKAEEKKAIISIKGSQEWEQIKDNMAKTSPLMREVILKKSDIEHLKLPQKFIQTLIFVKEIQKLFSDYQITLTGHSLGGTYADLVAMHLNLNCETFNSCTNDVNKMLFKKKGKYFVKIKQHHIVNDKFSENDGPGIRINYEIQGDPSRSMSDFLNIVESQPFNKIAIPASYFRKPSNHDISSSDEEDDRRNQDSPLEQDQVLPGNSQNPQSPSAIIPIKKNPSKLPQVSKSAQPLHGGVDFNTMKYVEKILSRQKKLSPIDFTKQIKGVYLNAKDNICSFVTYDNEEEYIEDGIDLNDLAVALYVFCNSEIKSKSLSFSLDALDKKNPEGDWQKKVVYPDAHEESGKTFIAGTEFTEIMFEADWLMKQLSMGVEVIWMDPLTLKDFEYDQVLKDLGLNARHYFKTDEEEKNRDTSDLDWCRFWFVVKQVKLKSLDKPSAEQRFFEIEDIKLGIESRQLEKDHEGVLHDAVCQDPNKGNYKFAAKFSEIIDVLEEMYPIFKRLKQQAKAVVLAQWIYLNNIPIDINKVKEIVENQRVKNYKEVVPRLKYEFVTVKEKEKSRSTHTRSVMGGVNTQLSFSQLIDEDQKSNWNLSNEKTKPIEVQKTTLKRVNSEEILLENPFSPKSVCSKCQCTLSLQEKIHTHKKKLYCDKHHPMICAGCHENISSEYTTYQKQRYHKECFICFSCMKPINESFYTKEGLFYLHKSCYDNFEADMMRHSSDTISQASEETKESDTSKKSIFSASKPLAPSASQNIKLGSVQQQLRLDSKPNITPLKLNPLGSSALGPSPSMKGKGLLNPMEDNFSQPIPAKSPYKPYMGFGKPMTKGGKLAPLTNPLATKLEGAGYASVPSTVKSKGSTKYPLVPQPVNRK</sequence>
<dbReference type="EMBL" id="RRYP01002699">
    <property type="protein sequence ID" value="TNV84507.1"/>
    <property type="molecule type" value="Genomic_DNA"/>
</dbReference>
<accession>A0A8J8NZY6</accession>
<dbReference type="SMART" id="SM00132">
    <property type="entry name" value="LIM"/>
    <property type="match status" value="1"/>
</dbReference>
<dbReference type="CDD" id="cd08368">
    <property type="entry name" value="LIM"/>
    <property type="match status" value="1"/>
</dbReference>
<name>A0A8J8NZY6_HALGN</name>
<feature type="region of interest" description="Disordered" evidence="4">
    <location>
        <begin position="844"/>
        <end position="869"/>
    </location>
</feature>
<evidence type="ECO:0000256" key="4">
    <source>
        <dbReference type="SAM" id="MobiDB-lite"/>
    </source>
</evidence>
<dbReference type="SUPFAM" id="SSF53474">
    <property type="entry name" value="alpha/beta-Hydrolases"/>
    <property type="match status" value="1"/>
</dbReference>
<dbReference type="GO" id="GO:0006629">
    <property type="term" value="P:lipid metabolic process"/>
    <property type="evidence" value="ECO:0007669"/>
    <property type="project" value="InterPro"/>
</dbReference>
<keyword evidence="7" id="KW-1185">Reference proteome</keyword>
<dbReference type="InterPro" id="IPR001781">
    <property type="entry name" value="Znf_LIM"/>
</dbReference>
<dbReference type="InterPro" id="IPR002921">
    <property type="entry name" value="Fungal_lipase-type"/>
</dbReference>
<feature type="compositionally biased region" description="Basic and acidic residues" evidence="4">
    <location>
        <begin position="850"/>
        <end position="859"/>
    </location>
</feature>
<protein>
    <recommendedName>
        <fullName evidence="5">LIM zinc-binding domain-containing protein</fullName>
    </recommendedName>
</protein>
<evidence type="ECO:0000313" key="7">
    <source>
        <dbReference type="Proteomes" id="UP000785679"/>
    </source>
</evidence>
<feature type="region of interest" description="Disordered" evidence="4">
    <location>
        <begin position="970"/>
        <end position="993"/>
    </location>
</feature>
<dbReference type="SUPFAM" id="SSF57716">
    <property type="entry name" value="Glucocorticoid receptor-like (DNA-binding domain)"/>
    <property type="match status" value="1"/>
</dbReference>
<evidence type="ECO:0000256" key="1">
    <source>
        <dbReference type="ARBA" id="ARBA00022723"/>
    </source>
</evidence>
<dbReference type="GO" id="GO:0046872">
    <property type="term" value="F:metal ion binding"/>
    <property type="evidence" value="ECO:0007669"/>
    <property type="project" value="UniProtKB-KW"/>
</dbReference>
<comment type="caution">
    <text evidence="6">The sequence shown here is derived from an EMBL/GenBank/DDBJ whole genome shotgun (WGS) entry which is preliminary data.</text>
</comment>
<evidence type="ECO:0000256" key="2">
    <source>
        <dbReference type="ARBA" id="ARBA00022833"/>
    </source>
</evidence>
<dbReference type="PROSITE" id="PS50023">
    <property type="entry name" value="LIM_DOMAIN_2"/>
    <property type="match status" value="1"/>
</dbReference>
<dbReference type="Gene3D" id="2.10.110.10">
    <property type="entry name" value="Cysteine Rich Protein"/>
    <property type="match status" value="1"/>
</dbReference>
<organism evidence="6 7">
    <name type="scientific">Halteria grandinella</name>
    <dbReference type="NCBI Taxonomy" id="5974"/>
    <lineage>
        <taxon>Eukaryota</taxon>
        <taxon>Sar</taxon>
        <taxon>Alveolata</taxon>
        <taxon>Ciliophora</taxon>
        <taxon>Intramacronucleata</taxon>
        <taxon>Spirotrichea</taxon>
        <taxon>Stichotrichia</taxon>
        <taxon>Sporadotrichida</taxon>
        <taxon>Halteriidae</taxon>
        <taxon>Halteria</taxon>
    </lineage>
</organism>
<dbReference type="AlphaFoldDB" id="A0A8J8NZY6"/>
<dbReference type="Pfam" id="PF00412">
    <property type="entry name" value="LIM"/>
    <property type="match status" value="1"/>
</dbReference>
<dbReference type="InterPro" id="IPR029058">
    <property type="entry name" value="AB_hydrolase_fold"/>
</dbReference>
<keyword evidence="2 3" id="KW-0862">Zinc</keyword>
<feature type="region of interest" description="Disordered" evidence="4">
    <location>
        <begin position="298"/>
        <end position="356"/>
    </location>
</feature>
<gene>
    <name evidence="6" type="ORF">FGO68_gene15605</name>
</gene>
<dbReference type="PROSITE" id="PS00478">
    <property type="entry name" value="LIM_DOMAIN_1"/>
    <property type="match status" value="1"/>
</dbReference>
<feature type="compositionally biased region" description="Polar residues" evidence="4">
    <location>
        <begin position="326"/>
        <end position="336"/>
    </location>
</feature>
<evidence type="ECO:0000259" key="5">
    <source>
        <dbReference type="PROSITE" id="PS50023"/>
    </source>
</evidence>
<feature type="domain" description="LIM zinc-binding" evidence="5">
    <location>
        <begin position="777"/>
        <end position="836"/>
    </location>
</feature>
<reference evidence="6" key="1">
    <citation type="submission" date="2019-06" db="EMBL/GenBank/DDBJ databases">
        <authorList>
            <person name="Zheng W."/>
        </authorList>
    </citation>
    <scope>NUCLEOTIDE SEQUENCE</scope>
    <source>
        <strain evidence="6">QDHG01</strain>
    </source>
</reference>
<evidence type="ECO:0000313" key="6">
    <source>
        <dbReference type="EMBL" id="TNV84507.1"/>
    </source>
</evidence>
<keyword evidence="1 3" id="KW-0479">Metal-binding</keyword>
<proteinExistence type="predicted"/>
<feature type="compositionally biased region" description="Polar residues" evidence="4">
    <location>
        <begin position="971"/>
        <end position="980"/>
    </location>
</feature>
<dbReference type="Gene3D" id="3.40.50.1820">
    <property type="entry name" value="alpha/beta hydrolase"/>
    <property type="match status" value="1"/>
</dbReference>